<dbReference type="EMBL" id="RCMK01000077">
    <property type="protein sequence ID" value="KAG2950080.1"/>
    <property type="molecule type" value="Genomic_DNA"/>
</dbReference>
<gene>
    <name evidence="2" type="ORF">PC117_g4697</name>
</gene>
<accession>A0A8T1EEM9</accession>
<name>A0A8T1EEM9_9STRA</name>
<dbReference type="Proteomes" id="UP000736787">
    <property type="component" value="Unassembled WGS sequence"/>
</dbReference>
<feature type="chain" id="PRO_5035919595" evidence="1">
    <location>
        <begin position="23"/>
        <end position="101"/>
    </location>
</feature>
<keyword evidence="1" id="KW-0732">Signal</keyword>
<feature type="signal peptide" evidence="1">
    <location>
        <begin position="1"/>
        <end position="22"/>
    </location>
</feature>
<evidence type="ECO:0000256" key="1">
    <source>
        <dbReference type="SAM" id="SignalP"/>
    </source>
</evidence>
<sequence>MPFARFQYLLLLITVAVAGSSATLPSCNETDFGNIEYCLYPFKPAPTGEFQKKVCEQRFCQLGLQEFFKNQYIPQCNINVNGAEITVRAHLQSICPDLSME</sequence>
<protein>
    <submittedName>
        <fullName evidence="2">Uncharacterized protein</fullName>
    </submittedName>
</protein>
<comment type="caution">
    <text evidence="2">The sequence shown here is derived from an EMBL/GenBank/DDBJ whole genome shotgun (WGS) entry which is preliminary data.</text>
</comment>
<evidence type="ECO:0000313" key="3">
    <source>
        <dbReference type="Proteomes" id="UP000736787"/>
    </source>
</evidence>
<dbReference type="VEuPathDB" id="FungiDB:PC110_g4589"/>
<evidence type="ECO:0000313" key="2">
    <source>
        <dbReference type="EMBL" id="KAG2950080.1"/>
    </source>
</evidence>
<reference evidence="2" key="1">
    <citation type="submission" date="2018-10" db="EMBL/GenBank/DDBJ databases">
        <title>Effector identification in a new, highly contiguous assembly of the strawberry crown rot pathogen Phytophthora cactorum.</title>
        <authorList>
            <person name="Armitage A.D."/>
            <person name="Nellist C.F."/>
            <person name="Bates H."/>
            <person name="Vickerstaff R.J."/>
            <person name="Harrison R.J."/>
        </authorList>
    </citation>
    <scope>NUCLEOTIDE SEQUENCE</scope>
    <source>
        <strain evidence="2">4040</strain>
    </source>
</reference>
<dbReference type="AlphaFoldDB" id="A0A8T1EEM9"/>
<proteinExistence type="predicted"/>
<organism evidence="2 3">
    <name type="scientific">Phytophthora cactorum</name>
    <dbReference type="NCBI Taxonomy" id="29920"/>
    <lineage>
        <taxon>Eukaryota</taxon>
        <taxon>Sar</taxon>
        <taxon>Stramenopiles</taxon>
        <taxon>Oomycota</taxon>
        <taxon>Peronosporomycetes</taxon>
        <taxon>Peronosporales</taxon>
        <taxon>Peronosporaceae</taxon>
        <taxon>Phytophthora</taxon>
    </lineage>
</organism>